<feature type="compositionally biased region" description="Low complexity" evidence="1">
    <location>
        <begin position="24"/>
        <end position="49"/>
    </location>
</feature>
<proteinExistence type="predicted"/>
<feature type="region of interest" description="Disordered" evidence="1">
    <location>
        <begin position="1"/>
        <end position="108"/>
    </location>
</feature>
<sequence length="373" mass="40284">MSFGGNKKSKDMLGSSKGWKIDFSAKTQSQSTSSSQSPSQSSQAEPPATRLSTAAEDIPEETRIPSSHATSVPAPPPGFTLWENPDSYVETIQETQQQQSASMPPPPPVQTVPVCPPASWGTPVARPIVTGQSSSQAFETFLSSLSSQCTPPVHSVPESCATTVSTGFQSAYDGASRVMPPPPPQQPPVFLLPTRPLPPQKTVEVPKAALHALYGKEPRRRTIAATDFVTSHDGGPPHALQWTSCFVCPLTGDLFLTRPFGANLDFLEKEGLIWYKKKVSAEHGAAACAYDCLTYRDFQSINPAVPPFRLLLAEGEMAQARTSLPVSVPSHVQMRVEELQAAAVHRRTPPSSEAAWNTRPGDSDLPDYYYQSI</sequence>
<comment type="caution">
    <text evidence="2">The sequence shown here is derived from an EMBL/GenBank/DDBJ whole genome shotgun (WGS) entry which is preliminary data.</text>
</comment>
<evidence type="ECO:0000256" key="1">
    <source>
        <dbReference type="SAM" id="MobiDB-lite"/>
    </source>
</evidence>
<dbReference type="OrthoDB" id="48938at2759"/>
<evidence type="ECO:0000313" key="2">
    <source>
        <dbReference type="EMBL" id="GAX20382.1"/>
    </source>
</evidence>
<evidence type="ECO:0000313" key="3">
    <source>
        <dbReference type="Proteomes" id="UP000198406"/>
    </source>
</evidence>
<reference evidence="2 3" key="1">
    <citation type="journal article" date="2015" name="Plant Cell">
        <title>Oil accumulation by the oleaginous diatom Fistulifera solaris as revealed by the genome and transcriptome.</title>
        <authorList>
            <person name="Tanaka T."/>
            <person name="Maeda Y."/>
            <person name="Veluchamy A."/>
            <person name="Tanaka M."/>
            <person name="Abida H."/>
            <person name="Marechal E."/>
            <person name="Bowler C."/>
            <person name="Muto M."/>
            <person name="Sunaga Y."/>
            <person name="Tanaka M."/>
            <person name="Yoshino T."/>
            <person name="Taniguchi T."/>
            <person name="Fukuda Y."/>
            <person name="Nemoto M."/>
            <person name="Matsumoto M."/>
            <person name="Wong P.S."/>
            <person name="Aburatani S."/>
            <person name="Fujibuchi W."/>
        </authorList>
    </citation>
    <scope>NUCLEOTIDE SEQUENCE [LARGE SCALE GENOMIC DNA]</scope>
    <source>
        <strain evidence="2 3">JPCC DA0580</strain>
    </source>
</reference>
<dbReference type="Proteomes" id="UP000198406">
    <property type="component" value="Unassembled WGS sequence"/>
</dbReference>
<dbReference type="AlphaFoldDB" id="A0A1Z5K2K5"/>
<gene>
    <name evidence="2" type="ORF">FisN_9Hh095</name>
</gene>
<protein>
    <submittedName>
        <fullName evidence="2">Uncharacterized protein</fullName>
    </submittedName>
</protein>
<dbReference type="EMBL" id="BDSP01000147">
    <property type="protein sequence ID" value="GAX20382.1"/>
    <property type="molecule type" value="Genomic_DNA"/>
</dbReference>
<dbReference type="InParanoid" id="A0A1Z5K2K5"/>
<name>A0A1Z5K2K5_FISSO</name>
<keyword evidence="3" id="KW-1185">Reference proteome</keyword>
<accession>A0A1Z5K2K5</accession>
<organism evidence="2 3">
    <name type="scientific">Fistulifera solaris</name>
    <name type="common">Oleaginous diatom</name>
    <dbReference type="NCBI Taxonomy" id="1519565"/>
    <lineage>
        <taxon>Eukaryota</taxon>
        <taxon>Sar</taxon>
        <taxon>Stramenopiles</taxon>
        <taxon>Ochrophyta</taxon>
        <taxon>Bacillariophyta</taxon>
        <taxon>Bacillariophyceae</taxon>
        <taxon>Bacillariophycidae</taxon>
        <taxon>Naviculales</taxon>
        <taxon>Naviculaceae</taxon>
        <taxon>Fistulifera</taxon>
    </lineage>
</organism>